<dbReference type="EMBL" id="CAJNNV010005548">
    <property type="protein sequence ID" value="CAE8592227.1"/>
    <property type="molecule type" value="Genomic_DNA"/>
</dbReference>
<evidence type="ECO:0000256" key="1">
    <source>
        <dbReference type="SAM" id="MobiDB-lite"/>
    </source>
</evidence>
<keyword evidence="3" id="KW-1185">Reference proteome</keyword>
<feature type="region of interest" description="Disordered" evidence="1">
    <location>
        <begin position="46"/>
        <end position="150"/>
    </location>
</feature>
<dbReference type="Proteomes" id="UP000654075">
    <property type="component" value="Unassembled WGS sequence"/>
</dbReference>
<proteinExistence type="predicted"/>
<organism evidence="2 3">
    <name type="scientific">Polarella glacialis</name>
    <name type="common">Dinoflagellate</name>
    <dbReference type="NCBI Taxonomy" id="89957"/>
    <lineage>
        <taxon>Eukaryota</taxon>
        <taxon>Sar</taxon>
        <taxon>Alveolata</taxon>
        <taxon>Dinophyceae</taxon>
        <taxon>Suessiales</taxon>
        <taxon>Suessiaceae</taxon>
        <taxon>Polarella</taxon>
    </lineage>
</organism>
<evidence type="ECO:0000313" key="2">
    <source>
        <dbReference type="EMBL" id="CAE8592227.1"/>
    </source>
</evidence>
<name>A0A813DXR6_POLGL</name>
<accession>A0A813DXR6</accession>
<reference evidence="2" key="1">
    <citation type="submission" date="2021-02" db="EMBL/GenBank/DDBJ databases">
        <authorList>
            <person name="Dougan E. K."/>
            <person name="Rhodes N."/>
            <person name="Thang M."/>
            <person name="Chan C."/>
        </authorList>
    </citation>
    <scope>NUCLEOTIDE SEQUENCE</scope>
</reference>
<feature type="compositionally biased region" description="Basic and acidic residues" evidence="1">
    <location>
        <begin position="98"/>
        <end position="108"/>
    </location>
</feature>
<protein>
    <submittedName>
        <fullName evidence="2">Uncharacterized protein</fullName>
    </submittedName>
</protein>
<dbReference type="AlphaFoldDB" id="A0A813DXR6"/>
<gene>
    <name evidence="2" type="ORF">PGLA1383_LOCUS10884</name>
</gene>
<feature type="compositionally biased region" description="Basic and acidic residues" evidence="1">
    <location>
        <begin position="119"/>
        <end position="129"/>
    </location>
</feature>
<evidence type="ECO:0000313" key="3">
    <source>
        <dbReference type="Proteomes" id="UP000654075"/>
    </source>
</evidence>
<comment type="caution">
    <text evidence="2">The sequence shown here is derived from an EMBL/GenBank/DDBJ whole genome shotgun (WGS) entry which is preliminary data.</text>
</comment>
<sequence>MGNSGCCIAYEPIDVNEFPGDAEYGAPKGTPPPAVKLKEDQKVPLAVGLQDSKGPLAAGLQGSGDAPPLRRPSLRKPSKETPLSFQDGAPLAPLTRTLSEEGKRVRFDAEDEVAPPPLKKAERSQERKGTGFVSPETLKALMEEDDDEED</sequence>